<evidence type="ECO:0000256" key="4">
    <source>
        <dbReference type="ARBA" id="ARBA00022777"/>
    </source>
</evidence>
<dbReference type="CDD" id="cd07771">
    <property type="entry name" value="ASKHA_NBD_FGGY_RhaB-like"/>
    <property type="match status" value="1"/>
</dbReference>
<dbReference type="InterPro" id="IPR000577">
    <property type="entry name" value="Carb_kinase_FGGY"/>
</dbReference>
<reference evidence="10 11" key="1">
    <citation type="submission" date="2022-06" db="EMBL/GenBank/DDBJ databases">
        <title>Isolation of gut microbiota from human fecal samples.</title>
        <authorList>
            <person name="Pamer E.G."/>
            <person name="Barat B."/>
            <person name="Waligurski E."/>
            <person name="Medina S."/>
            <person name="Paddock L."/>
            <person name="Mostad J."/>
        </authorList>
    </citation>
    <scope>NUCLEOTIDE SEQUENCE [LARGE SCALE GENOMIC DNA]</scope>
    <source>
        <strain evidence="10 11">DFI.9.73</strain>
    </source>
</reference>
<gene>
    <name evidence="10" type="primary">rhaB</name>
    <name evidence="10" type="ORF">NE695_06395</name>
</gene>
<evidence type="ECO:0000256" key="2">
    <source>
        <dbReference type="ARBA" id="ARBA00022679"/>
    </source>
</evidence>
<comment type="similarity">
    <text evidence="1">Belongs to the FGGY kinase family.</text>
</comment>
<accession>A0ABT1RY04</accession>
<dbReference type="Proteomes" id="UP001524473">
    <property type="component" value="Unassembled WGS sequence"/>
</dbReference>
<dbReference type="RefSeq" id="WP_066864524.1">
    <property type="nucleotide sequence ID" value="NZ_CABKVV010000014.1"/>
</dbReference>
<dbReference type="Gene3D" id="3.30.420.40">
    <property type="match status" value="2"/>
</dbReference>
<evidence type="ECO:0000256" key="3">
    <source>
        <dbReference type="ARBA" id="ARBA00022741"/>
    </source>
</evidence>
<dbReference type="EC" id="2.7.1.5" evidence="7"/>
<feature type="domain" description="Carbohydrate kinase FGGY N-terminal" evidence="8">
    <location>
        <begin position="5"/>
        <end position="242"/>
    </location>
</feature>
<dbReference type="GeneID" id="90532588"/>
<keyword evidence="3" id="KW-0547">Nucleotide-binding</keyword>
<sequence>MSVTYYLAVDIGASSGRHILGHVEDGRVILEEVYRFENNPEEKNGHLCWDLSRLFSHVLEGMRACRTAGKLPVSMGIDTWGVDFVLLDREGKLLGDAVAYRDGRTSGMDVISEKCVPFEELYERTGIQKQVFNTLYQLTALQKEQPDLLERAHRLLMVPDYLHYCLTGKKENEYTEATTSALVNAKEKTWDWELIDRFGFPRRLFDELRMPGYLLGGLTPQVQEAVGFDCTVRLPATHDTGSAFLAVPAKDEGGVYLSSGTWSLLGSENREPITTEASRKANFSNEGGYEYRFRYLKNIMGLWMIQSIRRELNKEYSFAQLESLAREADQFKSRVDVNDESFLAPKSMMEAVRAFCRKTEQPVPETVGEVVQCIYGSLADCYAASIQELEALTHRSYTAVNIVGGGSKDSYLNELTAKASGLPVFAGPTEGTALGNLMVQMIAAGEFPSLEAARKAERNSFPIQEYHVE</sequence>
<keyword evidence="11" id="KW-1185">Reference proteome</keyword>
<evidence type="ECO:0000256" key="7">
    <source>
        <dbReference type="NCBIfam" id="TIGR02627"/>
    </source>
</evidence>
<evidence type="ECO:0000256" key="1">
    <source>
        <dbReference type="ARBA" id="ARBA00009156"/>
    </source>
</evidence>
<dbReference type="EMBL" id="JANFZH010000011">
    <property type="protein sequence ID" value="MCQ4839547.1"/>
    <property type="molecule type" value="Genomic_DNA"/>
</dbReference>
<dbReference type="SUPFAM" id="SSF53067">
    <property type="entry name" value="Actin-like ATPase domain"/>
    <property type="match status" value="2"/>
</dbReference>
<dbReference type="GO" id="GO:0008993">
    <property type="term" value="F:rhamnulokinase activity"/>
    <property type="evidence" value="ECO:0007669"/>
    <property type="project" value="UniProtKB-EC"/>
</dbReference>
<evidence type="ECO:0000313" key="11">
    <source>
        <dbReference type="Proteomes" id="UP001524473"/>
    </source>
</evidence>
<dbReference type="InterPro" id="IPR018485">
    <property type="entry name" value="FGGY_C"/>
</dbReference>
<keyword evidence="5" id="KW-0067">ATP-binding</keyword>
<evidence type="ECO:0000256" key="5">
    <source>
        <dbReference type="ARBA" id="ARBA00022840"/>
    </source>
</evidence>
<comment type="caution">
    <text evidence="10">The sequence shown here is derived from an EMBL/GenBank/DDBJ whole genome shotgun (WGS) entry which is preliminary data.</text>
</comment>
<dbReference type="Pfam" id="PF02782">
    <property type="entry name" value="FGGY_C"/>
    <property type="match status" value="1"/>
</dbReference>
<dbReference type="PIRSF" id="PIRSF000538">
    <property type="entry name" value="GlpK"/>
    <property type="match status" value="1"/>
</dbReference>
<keyword evidence="6" id="KW-0684">Rhamnose metabolism</keyword>
<proteinExistence type="inferred from homology"/>
<evidence type="ECO:0000259" key="8">
    <source>
        <dbReference type="Pfam" id="PF00370"/>
    </source>
</evidence>
<evidence type="ECO:0000256" key="6">
    <source>
        <dbReference type="ARBA" id="ARBA00023308"/>
    </source>
</evidence>
<dbReference type="Pfam" id="PF00370">
    <property type="entry name" value="FGGY_N"/>
    <property type="match status" value="1"/>
</dbReference>
<evidence type="ECO:0000313" key="10">
    <source>
        <dbReference type="EMBL" id="MCQ4839547.1"/>
    </source>
</evidence>
<feature type="domain" description="Carbohydrate kinase FGGY C-terminal" evidence="9">
    <location>
        <begin position="256"/>
        <end position="444"/>
    </location>
</feature>
<keyword evidence="2 10" id="KW-0808">Transferase</keyword>
<protein>
    <recommendedName>
        <fullName evidence="7">Rhamnulokinase</fullName>
        <ecNumber evidence="7">2.7.1.5</ecNumber>
    </recommendedName>
</protein>
<dbReference type="InterPro" id="IPR018484">
    <property type="entry name" value="FGGY_N"/>
</dbReference>
<keyword evidence="4" id="KW-0418">Kinase</keyword>
<organism evidence="10 11">
    <name type="scientific">Neglectibacter timonensis</name>
    <dbReference type="NCBI Taxonomy" id="1776382"/>
    <lineage>
        <taxon>Bacteria</taxon>
        <taxon>Bacillati</taxon>
        <taxon>Bacillota</taxon>
        <taxon>Clostridia</taxon>
        <taxon>Eubacteriales</taxon>
        <taxon>Oscillospiraceae</taxon>
        <taxon>Neglectibacter</taxon>
    </lineage>
</organism>
<name>A0ABT1RY04_9FIRM</name>
<dbReference type="PANTHER" id="PTHR43095">
    <property type="entry name" value="SUGAR KINASE"/>
    <property type="match status" value="1"/>
</dbReference>
<dbReference type="NCBIfam" id="TIGR02627">
    <property type="entry name" value="rhamnulo_kin"/>
    <property type="match status" value="1"/>
</dbReference>
<evidence type="ECO:0000259" key="9">
    <source>
        <dbReference type="Pfam" id="PF02782"/>
    </source>
</evidence>
<dbReference type="InterPro" id="IPR043129">
    <property type="entry name" value="ATPase_NBD"/>
</dbReference>
<dbReference type="InterPro" id="IPR050406">
    <property type="entry name" value="FGGY_Carb_Kinase"/>
</dbReference>
<dbReference type="InterPro" id="IPR013449">
    <property type="entry name" value="Rhamnulokinase"/>
</dbReference>
<dbReference type="PANTHER" id="PTHR43095:SF5">
    <property type="entry name" value="XYLULOSE KINASE"/>
    <property type="match status" value="1"/>
</dbReference>